<feature type="region of interest" description="Disordered" evidence="2">
    <location>
        <begin position="281"/>
        <end position="304"/>
    </location>
</feature>
<dbReference type="OrthoDB" id="20507at2759"/>
<dbReference type="GO" id="GO:0006397">
    <property type="term" value="P:mRNA processing"/>
    <property type="evidence" value="ECO:0007669"/>
    <property type="project" value="InterPro"/>
</dbReference>
<comment type="caution">
    <text evidence="4">The sequence shown here is derived from an EMBL/GenBank/DDBJ whole genome shotgun (WGS) entry which is preliminary data.</text>
</comment>
<keyword evidence="5" id="KW-1185">Reference proteome</keyword>
<proteinExistence type="inferred from homology"/>
<sequence length="304" mass="34319">MDEIPSKKKRDPSEQHALDAHGRRRFHGAFTGGFSAGFGNTVGTPEGWTPATFKSSRSEKAKSTSQRPEDFMDEEDRSEFGIAPRQIQTQSEFTGQKRAHQQKKFHDGPIPGEPVLEQLLRPVHETTVVKMLKDMGWKPGQGTGERLTLKEKKTAREKHKVYGCYLPPEMREMTTEPTCEESDSDIEEFDYETLFAPEDYEPYILQRKENRFGLGYAGLSRHSILGNLVGEYGSNPSSSSSHLLMNEKGKKVSIRGQAFGVGALEDDDEDIYAREDMSHYDFTIGGPESSKDKQKDFKQKKSNV</sequence>
<dbReference type="Pfam" id="PF01585">
    <property type="entry name" value="G-patch"/>
    <property type="match status" value="1"/>
</dbReference>
<evidence type="ECO:0000259" key="3">
    <source>
        <dbReference type="PROSITE" id="PS50174"/>
    </source>
</evidence>
<evidence type="ECO:0000313" key="4">
    <source>
        <dbReference type="EMBL" id="GBP08846.1"/>
    </source>
</evidence>
<dbReference type="AlphaFoldDB" id="A0A4C1T3S2"/>
<dbReference type="GO" id="GO:0005634">
    <property type="term" value="C:nucleus"/>
    <property type="evidence" value="ECO:0007669"/>
    <property type="project" value="TreeGrafter"/>
</dbReference>
<feature type="domain" description="G-patch" evidence="3">
    <location>
        <begin position="124"/>
        <end position="146"/>
    </location>
</feature>
<name>A0A4C1T3S2_EUMVA</name>
<reference evidence="4 5" key="1">
    <citation type="journal article" date="2019" name="Commun. Biol.">
        <title>The bagworm genome reveals a unique fibroin gene that provides high tensile strength.</title>
        <authorList>
            <person name="Kono N."/>
            <person name="Nakamura H."/>
            <person name="Ohtoshi R."/>
            <person name="Tomita M."/>
            <person name="Numata K."/>
            <person name="Arakawa K."/>
        </authorList>
    </citation>
    <scope>NUCLEOTIDE SEQUENCE [LARGE SCALE GENOMIC DNA]</scope>
</reference>
<feature type="compositionally biased region" description="Basic and acidic residues" evidence="2">
    <location>
        <begin position="56"/>
        <end position="70"/>
    </location>
</feature>
<protein>
    <submittedName>
        <fullName evidence="4">G patch domain-containing protein 1 homolog</fullName>
    </submittedName>
</protein>
<dbReference type="Pfam" id="PF07713">
    <property type="entry name" value="DUF1604"/>
    <property type="match status" value="1"/>
</dbReference>
<gene>
    <name evidence="4" type="ORF">EVAR_78247_1</name>
</gene>
<evidence type="ECO:0000256" key="2">
    <source>
        <dbReference type="SAM" id="MobiDB-lite"/>
    </source>
</evidence>
<dbReference type="InterPro" id="IPR000467">
    <property type="entry name" value="G_patch_dom"/>
</dbReference>
<accession>A0A4C1T3S2</accession>
<dbReference type="STRING" id="151549.A0A4C1T3S2"/>
<comment type="similarity">
    <text evidence="1">Belongs to the GPATCH1 family.</text>
</comment>
<feature type="compositionally biased region" description="Basic and acidic residues" evidence="2">
    <location>
        <begin position="1"/>
        <end position="21"/>
    </location>
</feature>
<dbReference type="InterPro" id="IPR011666">
    <property type="entry name" value="DUF1604"/>
</dbReference>
<evidence type="ECO:0000256" key="1">
    <source>
        <dbReference type="ARBA" id="ARBA00008600"/>
    </source>
</evidence>
<evidence type="ECO:0000313" key="5">
    <source>
        <dbReference type="Proteomes" id="UP000299102"/>
    </source>
</evidence>
<dbReference type="Proteomes" id="UP000299102">
    <property type="component" value="Unassembled WGS sequence"/>
</dbReference>
<dbReference type="PANTHER" id="PTHR13384:SF19">
    <property type="entry name" value="G PATCH DOMAIN-CONTAINING PROTEIN 1"/>
    <property type="match status" value="1"/>
</dbReference>
<organism evidence="4 5">
    <name type="scientific">Eumeta variegata</name>
    <name type="common">Bagworm moth</name>
    <name type="synonym">Eumeta japonica</name>
    <dbReference type="NCBI Taxonomy" id="151549"/>
    <lineage>
        <taxon>Eukaryota</taxon>
        <taxon>Metazoa</taxon>
        <taxon>Ecdysozoa</taxon>
        <taxon>Arthropoda</taxon>
        <taxon>Hexapoda</taxon>
        <taxon>Insecta</taxon>
        <taxon>Pterygota</taxon>
        <taxon>Neoptera</taxon>
        <taxon>Endopterygota</taxon>
        <taxon>Lepidoptera</taxon>
        <taxon>Glossata</taxon>
        <taxon>Ditrysia</taxon>
        <taxon>Tineoidea</taxon>
        <taxon>Psychidae</taxon>
        <taxon>Oiketicinae</taxon>
        <taxon>Eumeta</taxon>
    </lineage>
</organism>
<feature type="region of interest" description="Disordered" evidence="2">
    <location>
        <begin position="1"/>
        <end position="112"/>
    </location>
</feature>
<dbReference type="GO" id="GO:0003723">
    <property type="term" value="F:RNA binding"/>
    <property type="evidence" value="ECO:0007669"/>
    <property type="project" value="TreeGrafter"/>
</dbReference>
<dbReference type="EMBL" id="BGZK01000033">
    <property type="protein sequence ID" value="GBP08846.1"/>
    <property type="molecule type" value="Genomic_DNA"/>
</dbReference>
<dbReference type="PROSITE" id="PS50174">
    <property type="entry name" value="G_PATCH"/>
    <property type="match status" value="1"/>
</dbReference>
<dbReference type="PANTHER" id="PTHR13384">
    <property type="entry name" value="G PATCH DOMAIN-CONTAINING PROTEIN 1"/>
    <property type="match status" value="1"/>
</dbReference>
<feature type="compositionally biased region" description="Basic and acidic residues" evidence="2">
    <location>
        <begin position="289"/>
        <end position="304"/>
    </location>
</feature>